<accession>A0ABX8UBQ3</accession>
<sequence>MCTAVATAIGYAAAALPAIVTASGAAGRVVRFGGKHRQPAKIPALPERRIAGGR</sequence>
<reference evidence="1 2" key="1">
    <citation type="journal article" date="2021" name="ACS Chem. Biol.">
        <title>Genomic-Led Discovery of a Novel Glycopeptide Antibiotic by Nonomuraea coxensis DSM 45129.</title>
        <authorList>
            <person name="Yushchuk O."/>
            <person name="Vior N.M."/>
            <person name="Andreo-Vidal A."/>
            <person name="Berini F."/>
            <person name="Ruckert C."/>
            <person name="Busche T."/>
            <person name="Binda E."/>
            <person name="Kalinowski J."/>
            <person name="Truman A.W."/>
            <person name="Marinelli F."/>
        </authorList>
    </citation>
    <scope>NUCLEOTIDE SEQUENCE [LARGE SCALE GENOMIC DNA]</scope>
    <source>
        <strain evidence="1 2">DSM 45129</strain>
    </source>
</reference>
<keyword evidence="2" id="KW-1185">Reference proteome</keyword>
<evidence type="ECO:0000313" key="2">
    <source>
        <dbReference type="Proteomes" id="UP000824681"/>
    </source>
</evidence>
<proteinExistence type="predicted"/>
<protein>
    <submittedName>
        <fullName evidence="1">Uncharacterized protein</fullName>
    </submittedName>
</protein>
<dbReference type="EMBL" id="CP068985">
    <property type="protein sequence ID" value="QYC45168.1"/>
    <property type="molecule type" value="Genomic_DNA"/>
</dbReference>
<gene>
    <name evidence="1" type="ORF">Nocox_38090</name>
</gene>
<name>A0ABX8UBQ3_9ACTN</name>
<organism evidence="1 2">
    <name type="scientific">Nonomuraea coxensis DSM 45129</name>
    <dbReference type="NCBI Taxonomy" id="1122611"/>
    <lineage>
        <taxon>Bacteria</taxon>
        <taxon>Bacillati</taxon>
        <taxon>Actinomycetota</taxon>
        <taxon>Actinomycetes</taxon>
        <taxon>Streptosporangiales</taxon>
        <taxon>Streptosporangiaceae</taxon>
        <taxon>Nonomuraea</taxon>
    </lineage>
</organism>
<dbReference type="Proteomes" id="UP000824681">
    <property type="component" value="Chromosome"/>
</dbReference>
<evidence type="ECO:0000313" key="1">
    <source>
        <dbReference type="EMBL" id="QYC45168.1"/>
    </source>
</evidence>
<dbReference type="RefSeq" id="WP_020547044.1">
    <property type="nucleotide sequence ID" value="NZ_CP068985.1"/>
</dbReference>